<evidence type="ECO:0000313" key="4">
    <source>
        <dbReference type="Proteomes" id="UP001239445"/>
    </source>
</evidence>
<dbReference type="PANTHER" id="PTHR47534:SF3">
    <property type="entry name" value="ALCOHOL DEHYDROGENASE-LIKE C-TERMINAL DOMAIN-CONTAINING PROTEIN"/>
    <property type="match status" value="1"/>
</dbReference>
<dbReference type="Proteomes" id="UP001239445">
    <property type="component" value="Unassembled WGS sequence"/>
</dbReference>
<reference evidence="3" key="1">
    <citation type="submission" date="2023-06" db="EMBL/GenBank/DDBJ databases">
        <title>Genome-scale phylogeny and comparative genomics of the fungal order Sordariales.</title>
        <authorList>
            <consortium name="Lawrence Berkeley National Laboratory"/>
            <person name="Hensen N."/>
            <person name="Bonometti L."/>
            <person name="Westerberg I."/>
            <person name="Brannstrom I.O."/>
            <person name="Guillou S."/>
            <person name="Cros-Aarteil S."/>
            <person name="Calhoun S."/>
            <person name="Haridas S."/>
            <person name="Kuo A."/>
            <person name="Mondo S."/>
            <person name="Pangilinan J."/>
            <person name="Riley R."/>
            <person name="Labutti K."/>
            <person name="Andreopoulos B."/>
            <person name="Lipzen A."/>
            <person name="Chen C."/>
            <person name="Yanf M."/>
            <person name="Daum C."/>
            <person name="Ng V."/>
            <person name="Clum A."/>
            <person name="Steindorff A."/>
            <person name="Ohm R."/>
            <person name="Martin F."/>
            <person name="Silar P."/>
            <person name="Natvig D."/>
            <person name="Lalanne C."/>
            <person name="Gautier V."/>
            <person name="Ament-Velasquez S.L."/>
            <person name="Kruys A."/>
            <person name="Hutchinson M.I."/>
            <person name="Powell A.J."/>
            <person name="Barry K."/>
            <person name="Miller A.N."/>
            <person name="Grigoriev I.V."/>
            <person name="Debuchy R."/>
            <person name="Gladieux P."/>
            <person name="Thoren M.H."/>
            <person name="Johannesson H."/>
        </authorList>
    </citation>
    <scope>NUCLEOTIDE SEQUENCE</scope>
    <source>
        <strain evidence="3">PSN4</strain>
    </source>
</reference>
<accession>A0AAJ0BKX2</accession>
<dbReference type="InterPro" id="IPR052228">
    <property type="entry name" value="Sec_Metab_Biosynth_Oxidored"/>
</dbReference>
<dbReference type="SUPFAM" id="SSF51735">
    <property type="entry name" value="NAD(P)-binding Rossmann-fold domains"/>
    <property type="match status" value="1"/>
</dbReference>
<keyword evidence="4" id="KW-1185">Reference proteome</keyword>
<comment type="caution">
    <text evidence="3">The sequence shown here is derived from an EMBL/GenBank/DDBJ whole genome shotgun (WGS) entry which is preliminary data.</text>
</comment>
<evidence type="ECO:0000313" key="3">
    <source>
        <dbReference type="EMBL" id="KAK1759004.1"/>
    </source>
</evidence>
<dbReference type="Gene3D" id="3.40.50.720">
    <property type="entry name" value="NAD(P)-binding Rossmann-like Domain"/>
    <property type="match status" value="1"/>
</dbReference>
<evidence type="ECO:0000256" key="1">
    <source>
        <dbReference type="ARBA" id="ARBA00023002"/>
    </source>
</evidence>
<proteinExistence type="predicted"/>
<protein>
    <submittedName>
        <fullName evidence="3">3-keto-steroid reductase</fullName>
    </submittedName>
</protein>
<dbReference type="InterPro" id="IPR036291">
    <property type="entry name" value="NAD(P)-bd_dom_sf"/>
</dbReference>
<evidence type="ECO:0000256" key="2">
    <source>
        <dbReference type="SAM" id="Phobius"/>
    </source>
</evidence>
<keyword evidence="1" id="KW-0560">Oxidoreductase</keyword>
<dbReference type="AlphaFoldDB" id="A0AAJ0BKX2"/>
<gene>
    <name evidence="3" type="ORF">QBC47DRAFT_97409</name>
</gene>
<feature type="transmembrane region" description="Helical" evidence="2">
    <location>
        <begin position="20"/>
        <end position="38"/>
    </location>
</feature>
<keyword evidence="2" id="KW-0812">Transmembrane</keyword>
<dbReference type="PANTHER" id="PTHR47534">
    <property type="entry name" value="YALI0E05731P"/>
    <property type="match status" value="1"/>
</dbReference>
<sequence>MVSLEQVRSSNGRIASELPPGLVAVFLGGTGAIGGLAMRQFARHTVRPRIYFLGRSQTAGDRIVAELKQINPDGDYCFIRADISLLRTVDDVCREIRAREHHINLLFLTTGTLEAGKHTEEGIELPVAVMYYSRIRFIVNLLPLLQRAPSLRRVVSVLCGSKEGEVDLHNLPGRAMGLMHMRGHFGSMMTLALESLALEAPDVAFIHDFPGSVRTDMGRDVRRASVIMIRIVYKVIGPLVYVSDAEAGDRHLFLSTSARFPPRLVADGDKTAGVTLSDGISVSIGSNGKEGSGVYSVNYDGEPAPQKALDILVRLRSQDVVRKVWQHTEEVFTGATGTAFV</sequence>
<name>A0AAJ0BKX2_9PEZI</name>
<organism evidence="3 4">
    <name type="scientific">Echria macrotheca</name>
    <dbReference type="NCBI Taxonomy" id="438768"/>
    <lineage>
        <taxon>Eukaryota</taxon>
        <taxon>Fungi</taxon>
        <taxon>Dikarya</taxon>
        <taxon>Ascomycota</taxon>
        <taxon>Pezizomycotina</taxon>
        <taxon>Sordariomycetes</taxon>
        <taxon>Sordariomycetidae</taxon>
        <taxon>Sordariales</taxon>
        <taxon>Schizotheciaceae</taxon>
        <taxon>Echria</taxon>
    </lineage>
</organism>
<keyword evidence="2" id="KW-1133">Transmembrane helix</keyword>
<dbReference type="GO" id="GO:0016491">
    <property type="term" value="F:oxidoreductase activity"/>
    <property type="evidence" value="ECO:0007669"/>
    <property type="project" value="UniProtKB-KW"/>
</dbReference>
<keyword evidence="2" id="KW-0472">Membrane</keyword>
<dbReference type="EMBL" id="MU839828">
    <property type="protein sequence ID" value="KAK1759004.1"/>
    <property type="molecule type" value="Genomic_DNA"/>
</dbReference>